<dbReference type="InterPro" id="IPR011335">
    <property type="entry name" value="Restrct_endonuc-II-like"/>
</dbReference>
<dbReference type="CDD" id="cd20078">
    <property type="entry name" value="XPF_nuclease_XPF_euk"/>
    <property type="match status" value="1"/>
</dbReference>
<dbReference type="FunCoup" id="D8RCW7">
    <property type="interactions" value="4291"/>
</dbReference>
<feature type="region of interest" description="Disordered" evidence="10">
    <location>
        <begin position="506"/>
        <end position="548"/>
    </location>
</feature>
<dbReference type="InParanoid" id="D8RCW7"/>
<proteinExistence type="inferred from homology"/>
<evidence type="ECO:0000313" key="12">
    <source>
        <dbReference type="EMBL" id="EFJ30212.1"/>
    </source>
</evidence>
<evidence type="ECO:0000256" key="1">
    <source>
        <dbReference type="ARBA" id="ARBA00004123"/>
    </source>
</evidence>
<keyword evidence="6" id="KW-0378">Hydrolase</keyword>
<dbReference type="GO" id="GO:0000724">
    <property type="term" value="P:double-strand break repair via homologous recombination"/>
    <property type="evidence" value="ECO:0000318"/>
    <property type="project" value="GO_Central"/>
</dbReference>
<gene>
    <name evidence="12" type="ORF">SELMODRAFT_90549</name>
</gene>
<name>D8RCW7_SELML</name>
<dbReference type="InterPro" id="IPR010994">
    <property type="entry name" value="RuvA_2-like"/>
</dbReference>
<sequence>MLNFQEEIVSELVQENALAVVAAGLGLPSILAALVRLHSSSSGVLFLLSKILPCSSRAPAIISPQAQDIGAEQPVEINTQFTAAERAEMYSKGGAFLVTSRILVVDMLNERVPFHKVAGIIVNNSHRMTETCAEAFIVRLYRSKNKAGYVRGISDQARGLTSGFMKMERVMKSLLVKKLNLWPRFHLSIATALEESPPDVVDIRVPLTPSMLAIQNAILEVMDACLKELRKTNKVDVEDLTVENGLFKSFDEIVRMQLDPIWHTIGRKTKRLVADLKTLRKLAEYLIRYDAVTFLKYLDTVRASEGVKSVWVFAGPAHRIFELAKRRVYQIVRTDGEQVESLVKQASPAVSKGKAQSKNKRRREQEEEEADAKVSGKGVELEVVAEEMPKWKVYKEILEEIQQEIQSRPADLPEDSWKSEARVLVACKDERTAWQLQRFILKGPEELMREEWNNYLLAKAELHGMTLRDKKKSRSKPQAQPQSAHGLVEQTALLAACAEVVALNKMEESSEAGTSGKRCKGKGKRKKRPDNTEQQVSEEPVIPLQNTGATDMSLENVGASSLVPPVQYYALESDQYRILDTTGPSYVIVYDPDMKFVREMEVFKAKHPQRRLKVYFLFYEESTEGKKFEASIQRETTAFETLIRQKASMIIPVDQVSIQIIGYAFVYSWVGVLQTLDVPSPQAPSSVSSRKAGGRKNMEKHMQIVVDMREFSSSLPCVLHQQGMRILPVTLEVGDYVLSPEICVERKSIADLYASFSSGRLYHQAETMTRYYRLPVLLIEFSQDKSFSLQSANEVGDDIVPANIVSKMSLLVLHFPRLRIVWSRSLHATAELFATLKANQDEPDAERAMRVGVPTEDGLIEGDVRAENYNTTAVEMLRRLPGVTDANYRTIMDGCKSLAELSIMPFEQLAELMGGQRPARMLRDFLDAKFPTL</sequence>
<dbReference type="SMART" id="SM00891">
    <property type="entry name" value="ERCC4"/>
    <property type="match status" value="1"/>
</dbReference>
<dbReference type="Gene3D" id="3.40.50.10130">
    <property type="match status" value="1"/>
</dbReference>
<feature type="region of interest" description="Disordered" evidence="10">
    <location>
        <begin position="343"/>
        <end position="373"/>
    </location>
</feature>
<dbReference type="AlphaFoldDB" id="D8RCW7"/>
<dbReference type="InterPro" id="IPR047520">
    <property type="entry name" value="XPF_nuclease"/>
</dbReference>
<feature type="domain" description="ERCC4" evidence="11">
    <location>
        <begin position="703"/>
        <end position="783"/>
    </location>
</feature>
<evidence type="ECO:0000256" key="5">
    <source>
        <dbReference type="ARBA" id="ARBA00022763"/>
    </source>
</evidence>
<protein>
    <recommendedName>
        <fullName evidence="11">ERCC4 domain-containing protein</fullName>
    </recommendedName>
</protein>
<dbReference type="Gramene" id="EFJ30212">
    <property type="protein sequence ID" value="EFJ30212"/>
    <property type="gene ID" value="SELMODRAFT_90549"/>
</dbReference>
<dbReference type="PANTHER" id="PTHR10150">
    <property type="entry name" value="DNA REPAIR ENDONUCLEASE XPF"/>
    <property type="match status" value="1"/>
</dbReference>
<dbReference type="GO" id="GO:0003697">
    <property type="term" value="F:single-stranded DNA binding"/>
    <property type="evidence" value="ECO:0000318"/>
    <property type="project" value="GO_Central"/>
</dbReference>
<dbReference type="Gene3D" id="3.40.50.300">
    <property type="entry name" value="P-loop containing nucleotide triphosphate hydrolases"/>
    <property type="match status" value="1"/>
</dbReference>
<dbReference type="KEGG" id="smo:SELMODRAFT_90549"/>
<dbReference type="EMBL" id="GL377576">
    <property type="protein sequence ID" value="EFJ30212.1"/>
    <property type="molecule type" value="Genomic_DNA"/>
</dbReference>
<dbReference type="SUPFAM" id="SSF52980">
    <property type="entry name" value="Restriction endonuclease-like"/>
    <property type="match status" value="1"/>
</dbReference>
<reference evidence="12 13" key="1">
    <citation type="journal article" date="2011" name="Science">
        <title>The Selaginella genome identifies genetic changes associated with the evolution of vascular plants.</title>
        <authorList>
            <person name="Banks J.A."/>
            <person name="Nishiyama T."/>
            <person name="Hasebe M."/>
            <person name="Bowman J.L."/>
            <person name="Gribskov M."/>
            <person name="dePamphilis C."/>
            <person name="Albert V.A."/>
            <person name="Aono N."/>
            <person name="Aoyama T."/>
            <person name="Ambrose B.A."/>
            <person name="Ashton N.W."/>
            <person name="Axtell M.J."/>
            <person name="Barker E."/>
            <person name="Barker M.S."/>
            <person name="Bennetzen J.L."/>
            <person name="Bonawitz N.D."/>
            <person name="Chapple C."/>
            <person name="Cheng C."/>
            <person name="Correa L.G."/>
            <person name="Dacre M."/>
            <person name="DeBarry J."/>
            <person name="Dreyer I."/>
            <person name="Elias M."/>
            <person name="Engstrom E.M."/>
            <person name="Estelle M."/>
            <person name="Feng L."/>
            <person name="Finet C."/>
            <person name="Floyd S.K."/>
            <person name="Frommer W.B."/>
            <person name="Fujita T."/>
            <person name="Gramzow L."/>
            <person name="Gutensohn M."/>
            <person name="Harholt J."/>
            <person name="Hattori M."/>
            <person name="Heyl A."/>
            <person name="Hirai T."/>
            <person name="Hiwatashi Y."/>
            <person name="Ishikawa M."/>
            <person name="Iwata M."/>
            <person name="Karol K.G."/>
            <person name="Koehler B."/>
            <person name="Kolukisaoglu U."/>
            <person name="Kubo M."/>
            <person name="Kurata T."/>
            <person name="Lalonde S."/>
            <person name="Li K."/>
            <person name="Li Y."/>
            <person name="Litt A."/>
            <person name="Lyons E."/>
            <person name="Manning G."/>
            <person name="Maruyama T."/>
            <person name="Michael T.P."/>
            <person name="Mikami K."/>
            <person name="Miyazaki S."/>
            <person name="Morinaga S."/>
            <person name="Murata T."/>
            <person name="Mueller-Roeber B."/>
            <person name="Nelson D.R."/>
            <person name="Obara M."/>
            <person name="Oguri Y."/>
            <person name="Olmstead R.G."/>
            <person name="Onodera N."/>
            <person name="Petersen B.L."/>
            <person name="Pils B."/>
            <person name="Prigge M."/>
            <person name="Rensing S.A."/>
            <person name="Riano-Pachon D.M."/>
            <person name="Roberts A.W."/>
            <person name="Sato Y."/>
            <person name="Scheller H.V."/>
            <person name="Schulz B."/>
            <person name="Schulz C."/>
            <person name="Shakirov E.V."/>
            <person name="Shibagaki N."/>
            <person name="Shinohara N."/>
            <person name="Shippen D.E."/>
            <person name="Soerensen I."/>
            <person name="Sotooka R."/>
            <person name="Sugimoto N."/>
            <person name="Sugita M."/>
            <person name="Sumikawa N."/>
            <person name="Tanurdzic M."/>
            <person name="Theissen G."/>
            <person name="Ulvskov P."/>
            <person name="Wakazuki S."/>
            <person name="Weng J.K."/>
            <person name="Willats W.W."/>
            <person name="Wipf D."/>
            <person name="Wolf P.G."/>
            <person name="Yang L."/>
            <person name="Zimmer A.D."/>
            <person name="Zhu Q."/>
            <person name="Mitros T."/>
            <person name="Hellsten U."/>
            <person name="Loque D."/>
            <person name="Otillar R."/>
            <person name="Salamov A."/>
            <person name="Schmutz J."/>
            <person name="Shapiro H."/>
            <person name="Lindquist E."/>
            <person name="Lucas S."/>
            <person name="Rokhsar D."/>
            <person name="Grigoriev I.V."/>
        </authorList>
    </citation>
    <scope>NUCLEOTIDE SEQUENCE [LARGE SCALE GENOMIC DNA]</scope>
</reference>
<dbReference type="InterPro" id="IPR006166">
    <property type="entry name" value="ERCC4_domain"/>
</dbReference>
<dbReference type="eggNOG" id="KOG0442">
    <property type="taxonomic scope" value="Eukaryota"/>
</dbReference>
<evidence type="ECO:0000256" key="3">
    <source>
        <dbReference type="ARBA" id="ARBA00022722"/>
    </source>
</evidence>
<comment type="subcellular location">
    <subcellularLocation>
        <location evidence="1">Nucleus</location>
    </subcellularLocation>
</comment>
<dbReference type="FunFam" id="1.10.150.20:FF:000038">
    <property type="entry name" value="DNA repair endonuclease UVH1"/>
    <property type="match status" value="1"/>
</dbReference>
<dbReference type="Proteomes" id="UP000001514">
    <property type="component" value="Unassembled WGS sequence"/>
</dbReference>
<evidence type="ECO:0000256" key="8">
    <source>
        <dbReference type="ARBA" id="ARBA00023204"/>
    </source>
</evidence>
<evidence type="ECO:0000259" key="11">
    <source>
        <dbReference type="SMART" id="SM00891"/>
    </source>
</evidence>
<feature type="compositionally biased region" description="Basic residues" evidence="10">
    <location>
        <begin position="517"/>
        <end position="528"/>
    </location>
</feature>
<comment type="similarity">
    <text evidence="2">Belongs to the XPF family.</text>
</comment>
<evidence type="ECO:0000256" key="10">
    <source>
        <dbReference type="SAM" id="MobiDB-lite"/>
    </source>
</evidence>
<dbReference type="SUPFAM" id="SSF47781">
    <property type="entry name" value="RuvA domain 2-like"/>
    <property type="match status" value="1"/>
</dbReference>
<evidence type="ECO:0000256" key="9">
    <source>
        <dbReference type="ARBA" id="ARBA00023242"/>
    </source>
</evidence>
<dbReference type="OMA" id="THILDIM"/>
<keyword evidence="5" id="KW-0227">DNA damage</keyword>
<evidence type="ECO:0000256" key="2">
    <source>
        <dbReference type="ARBA" id="ARBA00010015"/>
    </source>
</evidence>
<keyword evidence="8" id="KW-0234">DNA repair</keyword>
<keyword evidence="13" id="KW-1185">Reference proteome</keyword>
<dbReference type="STRING" id="88036.D8RCW7"/>
<dbReference type="PANTHER" id="PTHR10150:SF0">
    <property type="entry name" value="DNA REPAIR ENDONUCLEASE XPF"/>
    <property type="match status" value="1"/>
</dbReference>
<dbReference type="GO" id="GO:0000712">
    <property type="term" value="P:resolution of meiotic recombination intermediates"/>
    <property type="evidence" value="ECO:0000318"/>
    <property type="project" value="GO_Central"/>
</dbReference>
<organism evidence="13">
    <name type="scientific">Selaginella moellendorffii</name>
    <name type="common">Spikemoss</name>
    <dbReference type="NCBI Taxonomy" id="88036"/>
    <lineage>
        <taxon>Eukaryota</taxon>
        <taxon>Viridiplantae</taxon>
        <taxon>Streptophyta</taxon>
        <taxon>Embryophyta</taxon>
        <taxon>Tracheophyta</taxon>
        <taxon>Lycopodiopsida</taxon>
        <taxon>Selaginellales</taxon>
        <taxon>Selaginellaceae</taxon>
        <taxon>Selaginella</taxon>
    </lineage>
</organism>
<keyword evidence="9" id="KW-0539">Nucleus</keyword>
<dbReference type="FunFam" id="3.40.50.10130:FF:000002">
    <property type="entry name" value="DNA repair endonuclease XPF"/>
    <property type="match status" value="1"/>
</dbReference>
<dbReference type="HOGENOM" id="CLU_002265_2_0_1"/>
<evidence type="ECO:0000313" key="13">
    <source>
        <dbReference type="Proteomes" id="UP000001514"/>
    </source>
</evidence>
<dbReference type="GO" id="GO:1901255">
    <property type="term" value="P:nucleotide-excision repair involved in interstrand cross-link repair"/>
    <property type="evidence" value="ECO:0000318"/>
    <property type="project" value="GO_Central"/>
</dbReference>
<keyword evidence="4" id="KW-0255">Endonuclease</keyword>
<dbReference type="Pfam" id="PF02732">
    <property type="entry name" value="ERCC4"/>
    <property type="match status" value="1"/>
</dbReference>
<dbReference type="GO" id="GO:0000110">
    <property type="term" value="C:nucleotide-excision repair factor 1 complex"/>
    <property type="evidence" value="ECO:0000318"/>
    <property type="project" value="GO_Central"/>
</dbReference>
<dbReference type="InterPro" id="IPR027417">
    <property type="entry name" value="P-loop_NTPase"/>
</dbReference>
<keyword evidence="7" id="KW-0238">DNA-binding</keyword>
<keyword evidence="3" id="KW-0540">Nuclease</keyword>
<accession>D8RCW7</accession>
<dbReference type="GO" id="GO:0000014">
    <property type="term" value="F:single-stranded DNA endodeoxyribonuclease activity"/>
    <property type="evidence" value="ECO:0000318"/>
    <property type="project" value="GO_Central"/>
</dbReference>
<dbReference type="Gene3D" id="1.10.150.20">
    <property type="entry name" value="5' to 3' exonuclease, C-terminal subdomain"/>
    <property type="match status" value="1"/>
</dbReference>
<evidence type="ECO:0000256" key="7">
    <source>
        <dbReference type="ARBA" id="ARBA00023125"/>
    </source>
</evidence>
<dbReference type="GO" id="GO:0003684">
    <property type="term" value="F:damaged DNA binding"/>
    <property type="evidence" value="ECO:0000318"/>
    <property type="project" value="GO_Central"/>
</dbReference>
<evidence type="ECO:0000256" key="6">
    <source>
        <dbReference type="ARBA" id="ARBA00022801"/>
    </source>
</evidence>
<evidence type="ECO:0000256" key="4">
    <source>
        <dbReference type="ARBA" id="ARBA00022759"/>
    </source>
</evidence>